<evidence type="ECO:0000313" key="1">
    <source>
        <dbReference type="EMBL" id="EXB81485.1"/>
    </source>
</evidence>
<protein>
    <submittedName>
        <fullName evidence="1">Uncharacterized protein</fullName>
    </submittedName>
</protein>
<gene>
    <name evidence="1" type="ORF">L484_014292</name>
</gene>
<dbReference type="EMBL" id="KE344844">
    <property type="protein sequence ID" value="EXB81485.1"/>
    <property type="molecule type" value="Genomic_DNA"/>
</dbReference>
<accession>W9RBS9</accession>
<reference evidence="2" key="1">
    <citation type="submission" date="2013-01" db="EMBL/GenBank/DDBJ databases">
        <title>Draft Genome Sequence of a Mulberry Tree, Morus notabilis C.K. Schneid.</title>
        <authorList>
            <person name="He N."/>
            <person name="Zhao S."/>
        </authorList>
    </citation>
    <scope>NUCLEOTIDE SEQUENCE</scope>
</reference>
<sequence length="70" mass="7454">MHMDGNVHHVIERRKGHMHMDGAEAVTVATMLDLGAGAAVCQVGQKPGAELDVRGGSSMISIFWADLILI</sequence>
<proteinExistence type="predicted"/>
<name>W9RBS9_9ROSA</name>
<evidence type="ECO:0000313" key="2">
    <source>
        <dbReference type="Proteomes" id="UP000030645"/>
    </source>
</evidence>
<keyword evidence="2" id="KW-1185">Reference proteome</keyword>
<dbReference type="Proteomes" id="UP000030645">
    <property type="component" value="Unassembled WGS sequence"/>
</dbReference>
<dbReference type="AlphaFoldDB" id="W9RBS9"/>
<organism evidence="1 2">
    <name type="scientific">Morus notabilis</name>
    <dbReference type="NCBI Taxonomy" id="981085"/>
    <lineage>
        <taxon>Eukaryota</taxon>
        <taxon>Viridiplantae</taxon>
        <taxon>Streptophyta</taxon>
        <taxon>Embryophyta</taxon>
        <taxon>Tracheophyta</taxon>
        <taxon>Spermatophyta</taxon>
        <taxon>Magnoliopsida</taxon>
        <taxon>eudicotyledons</taxon>
        <taxon>Gunneridae</taxon>
        <taxon>Pentapetalae</taxon>
        <taxon>rosids</taxon>
        <taxon>fabids</taxon>
        <taxon>Rosales</taxon>
        <taxon>Moraceae</taxon>
        <taxon>Moreae</taxon>
        <taxon>Morus</taxon>
    </lineage>
</organism>